<dbReference type="HOGENOM" id="CLU_010539_1_0_1"/>
<dbReference type="PANTHER" id="PTHR31645">
    <property type="entry name" value="OLIGOPEPTIDE TRANSPORTER YGL114W-RELATED"/>
    <property type="match status" value="1"/>
</dbReference>
<reference evidence="10" key="1">
    <citation type="journal article" date="2013" name="Genome Announc.">
        <title>Draft genome sequence of Pseudozyma brasiliensis sp. nov. strain GHG001, a high producer of endo-1,4-xylanase isolated from an insect pest of sugarcane.</title>
        <authorList>
            <person name="Oliveira J.V.D.C."/>
            <person name="dos Santos R.A.C."/>
            <person name="Borges T.A."/>
            <person name="Riano-Pachon D.M."/>
            <person name="Goldman G.H."/>
        </authorList>
    </citation>
    <scope>NUCLEOTIDE SEQUENCE [LARGE SCALE GENOMIC DNA]</scope>
    <source>
        <strain evidence="10">GHG001</strain>
    </source>
</reference>
<evidence type="ECO:0000256" key="8">
    <source>
        <dbReference type="SAM" id="Phobius"/>
    </source>
</evidence>
<keyword evidence="10" id="KW-1185">Reference proteome</keyword>
<dbReference type="InterPro" id="IPR045035">
    <property type="entry name" value="YSL-like"/>
</dbReference>
<evidence type="ECO:0000256" key="3">
    <source>
        <dbReference type="ARBA" id="ARBA00022448"/>
    </source>
</evidence>
<gene>
    <name evidence="9" type="ORF">PSEUBRA_SCAF5g02277</name>
</gene>
<dbReference type="GO" id="GO:0000329">
    <property type="term" value="C:fungal-type vacuole membrane"/>
    <property type="evidence" value="ECO:0007669"/>
    <property type="project" value="TreeGrafter"/>
</dbReference>
<evidence type="ECO:0000256" key="5">
    <source>
        <dbReference type="ARBA" id="ARBA00022989"/>
    </source>
</evidence>
<dbReference type="GO" id="GO:0035673">
    <property type="term" value="F:oligopeptide transmembrane transporter activity"/>
    <property type="evidence" value="ECO:0007669"/>
    <property type="project" value="InterPro"/>
</dbReference>
<feature type="transmembrane region" description="Helical" evidence="8">
    <location>
        <begin position="127"/>
        <end position="146"/>
    </location>
</feature>
<dbReference type="Pfam" id="PF03169">
    <property type="entry name" value="OPT"/>
    <property type="match status" value="1"/>
</dbReference>
<dbReference type="STRING" id="1365824.V5ETQ6"/>
<feature type="compositionally biased region" description="Basic and acidic residues" evidence="7">
    <location>
        <begin position="19"/>
        <end position="31"/>
    </location>
</feature>
<dbReference type="OrthoDB" id="77405at2759"/>
<evidence type="ECO:0000256" key="1">
    <source>
        <dbReference type="ARBA" id="ARBA00004141"/>
    </source>
</evidence>
<feature type="transmembrane region" description="Helical" evidence="8">
    <location>
        <begin position="201"/>
        <end position="222"/>
    </location>
</feature>
<dbReference type="RefSeq" id="XP_016290418.1">
    <property type="nucleotide sequence ID" value="XM_016438562.1"/>
</dbReference>
<dbReference type="PANTHER" id="PTHR31645:SF3">
    <property type="entry name" value="OLIGOPEPTIDE TRANSPORTER"/>
    <property type="match status" value="1"/>
</dbReference>
<dbReference type="NCBIfam" id="TIGR00728">
    <property type="entry name" value="OPT_sfam"/>
    <property type="match status" value="1"/>
</dbReference>
<feature type="transmembrane region" description="Helical" evidence="8">
    <location>
        <begin position="262"/>
        <end position="280"/>
    </location>
</feature>
<feature type="transmembrane region" description="Helical" evidence="8">
    <location>
        <begin position="459"/>
        <end position="481"/>
    </location>
</feature>
<evidence type="ECO:0000313" key="10">
    <source>
        <dbReference type="Proteomes" id="UP000019377"/>
    </source>
</evidence>
<keyword evidence="3" id="KW-0813">Transport</keyword>
<feature type="transmembrane region" description="Helical" evidence="8">
    <location>
        <begin position="328"/>
        <end position="348"/>
    </location>
</feature>
<feature type="transmembrane region" description="Helical" evidence="8">
    <location>
        <begin position="396"/>
        <end position="415"/>
    </location>
</feature>
<dbReference type="AlphaFoldDB" id="V5ETQ6"/>
<evidence type="ECO:0000256" key="2">
    <source>
        <dbReference type="ARBA" id="ARBA00008807"/>
    </source>
</evidence>
<comment type="subcellular location">
    <subcellularLocation>
        <location evidence="1">Membrane</location>
        <topology evidence="1">Multi-pass membrane protein</topology>
    </subcellularLocation>
</comment>
<dbReference type="OMA" id="CATNLYA"/>
<keyword evidence="5 8" id="KW-1133">Transmembrane helix</keyword>
<feature type="transmembrane region" description="Helical" evidence="8">
    <location>
        <begin position="578"/>
        <end position="599"/>
    </location>
</feature>
<evidence type="ECO:0000256" key="4">
    <source>
        <dbReference type="ARBA" id="ARBA00022692"/>
    </source>
</evidence>
<dbReference type="EMBL" id="KI545891">
    <property type="protein sequence ID" value="EST05429.1"/>
    <property type="molecule type" value="Genomic_DNA"/>
</dbReference>
<evidence type="ECO:0000256" key="6">
    <source>
        <dbReference type="ARBA" id="ARBA00023136"/>
    </source>
</evidence>
<feature type="transmembrane region" description="Helical" evidence="8">
    <location>
        <begin position="679"/>
        <end position="702"/>
    </location>
</feature>
<organism evidence="9 10">
    <name type="scientific">Kalmanozyma brasiliensis (strain GHG001)</name>
    <name type="common">Yeast</name>
    <name type="synonym">Pseudozyma brasiliensis</name>
    <dbReference type="NCBI Taxonomy" id="1365824"/>
    <lineage>
        <taxon>Eukaryota</taxon>
        <taxon>Fungi</taxon>
        <taxon>Dikarya</taxon>
        <taxon>Basidiomycota</taxon>
        <taxon>Ustilaginomycotina</taxon>
        <taxon>Ustilaginomycetes</taxon>
        <taxon>Ustilaginales</taxon>
        <taxon>Ustilaginaceae</taxon>
        <taxon>Kalmanozyma</taxon>
    </lineage>
</organism>
<feature type="transmembrane region" description="Helical" evidence="8">
    <location>
        <begin position="167"/>
        <end position="189"/>
    </location>
</feature>
<proteinExistence type="inferred from homology"/>
<feature type="region of interest" description="Disordered" evidence="7">
    <location>
        <begin position="1"/>
        <end position="54"/>
    </location>
</feature>
<dbReference type="Proteomes" id="UP000019377">
    <property type="component" value="Unassembled WGS sequence"/>
</dbReference>
<dbReference type="eggNOG" id="ENOG502QUDW">
    <property type="taxonomic scope" value="Eukaryota"/>
</dbReference>
<name>V5ETQ6_KALBG</name>
<comment type="similarity">
    <text evidence="2">Belongs to the oligopeptide OPT transporter family.</text>
</comment>
<sequence length="755" mass="81405">MAAPTPTWGQMHNEANEITETHVPHYQEHHGLQARTPSVDDEKKSPLSSQDGLDAQLPVTGYYDAEKKAVAADEDYEPEDLHSGKQFDEKYFPEETHQLTIRSMVVGTVLGCVIAASNVYLGLKTGFTFGASLFGAILGYSIIKVMQKALPEKLGGGFFGPRENCTVQTAATAAGSLTGMFVAAVPAMYQLDLLHDPLKDFGRLITFSAVSAYYGVFFAIPLRKFYILKQKLIFPSPTATAYTVRSLHAPGGEATAKKQSRALLYSFAAAFTFVVVNQYASGILMDWHIFYWLYSWGWKRAIVVDNWGWIIEWTPAFLGAGMLSGMNASYSFLGGSFLMWAMIGPAIIATGQAHGRNTGIAPYYEGDNPEPLRWAYTSMSFNPNTTPLNRASPRYWGLWPGVLMMLAYSFAEIGMNGPTIYRGMRAGAQEIYCKIARKDPPTYEDAIADPCEKKDQVPVWAWTGGLLLSIVFTCLVCTLQFHMNLGNVILAIILAFLFSFVGVQASGATDTNPVGSVAKASQLIVGGALRGQGKTGASGLLENLIAGSIASSAASHAVDMVGDLKTGHLLRAKPRTQFWAQLFGSFFSIFVSTGLFVLFTKAYPCITNADADECPFAAPAVAAWKAVAVAVISPKLPVSLSSGMTAIGFAIISVLTVVLKYKVIPAKYHVYVPNWNAVGLGFVVPQVYYPIAMCMGATTALIWKGKRPQSFDLLAFAIAAGLIAGEGMAGVFNAILTIIGVDGGTYGSTVGLPPW</sequence>
<feature type="transmembrane region" description="Helical" evidence="8">
    <location>
        <begin position="99"/>
        <end position="121"/>
    </location>
</feature>
<dbReference type="GeneID" id="27421258"/>
<dbReference type="InterPro" id="IPR004813">
    <property type="entry name" value="OPT"/>
</dbReference>
<evidence type="ECO:0000256" key="7">
    <source>
        <dbReference type="SAM" id="MobiDB-lite"/>
    </source>
</evidence>
<evidence type="ECO:0000313" key="9">
    <source>
        <dbReference type="EMBL" id="EST05429.1"/>
    </source>
</evidence>
<protein>
    <submittedName>
        <fullName evidence="9">Putative oligopeptide transporter</fullName>
    </submittedName>
</protein>
<accession>V5ETQ6</accession>
<feature type="transmembrane region" description="Helical" evidence="8">
    <location>
        <begin position="714"/>
        <end position="739"/>
    </location>
</feature>
<keyword evidence="6 8" id="KW-0472">Membrane</keyword>
<feature type="transmembrane region" description="Helical" evidence="8">
    <location>
        <begin position="488"/>
        <end position="507"/>
    </location>
</feature>
<feature type="transmembrane region" description="Helical" evidence="8">
    <location>
        <begin position="638"/>
        <end position="659"/>
    </location>
</feature>
<keyword evidence="4 8" id="KW-0812">Transmembrane</keyword>